<evidence type="ECO:0000313" key="3">
    <source>
        <dbReference type="Proteomes" id="UP001596087"/>
    </source>
</evidence>
<dbReference type="GO" id="GO:0061542">
    <property type="term" value="F:3-demethylubiquinol 3-O-methyltransferase activity"/>
    <property type="evidence" value="ECO:0007669"/>
    <property type="project" value="UniProtKB-EC"/>
</dbReference>
<dbReference type="InterPro" id="IPR034660">
    <property type="entry name" value="DinB/YfiT-like"/>
</dbReference>
<dbReference type="EC" id="2.1.1.64" evidence="2"/>
<dbReference type="EMBL" id="JBHSKD010000029">
    <property type="protein sequence ID" value="MFC5179568.1"/>
    <property type="molecule type" value="Genomic_DNA"/>
</dbReference>
<dbReference type="GO" id="GO:0032259">
    <property type="term" value="P:methylation"/>
    <property type="evidence" value="ECO:0007669"/>
    <property type="project" value="UniProtKB-KW"/>
</dbReference>
<dbReference type="GO" id="GO:0102208">
    <property type="term" value="F:2-polyprenyl-6-hydroxyphenol methylase activity"/>
    <property type="evidence" value="ECO:0007669"/>
    <property type="project" value="UniProtKB-EC"/>
</dbReference>
<evidence type="ECO:0000259" key="1">
    <source>
        <dbReference type="Pfam" id="PF12867"/>
    </source>
</evidence>
<organism evidence="2 3">
    <name type="scientific">Nocardioides taihuensis</name>
    <dbReference type="NCBI Taxonomy" id="1835606"/>
    <lineage>
        <taxon>Bacteria</taxon>
        <taxon>Bacillati</taxon>
        <taxon>Actinomycetota</taxon>
        <taxon>Actinomycetes</taxon>
        <taxon>Propionibacteriales</taxon>
        <taxon>Nocardioidaceae</taxon>
        <taxon>Nocardioides</taxon>
    </lineage>
</organism>
<protein>
    <submittedName>
        <fullName evidence="2">Class I SAM-dependent methyltransferase</fullName>
        <ecNumber evidence="2">2.1.1.222</ecNumber>
        <ecNumber evidence="2">2.1.1.64</ecNumber>
    </submittedName>
</protein>
<dbReference type="InterPro" id="IPR029063">
    <property type="entry name" value="SAM-dependent_MTases_sf"/>
</dbReference>
<keyword evidence="2" id="KW-0808">Transferase</keyword>
<feature type="domain" description="DinB-like" evidence="1">
    <location>
        <begin position="48"/>
        <end position="168"/>
    </location>
</feature>
<dbReference type="Proteomes" id="UP001596087">
    <property type="component" value="Unassembled WGS sequence"/>
</dbReference>
<dbReference type="SUPFAM" id="SSF109854">
    <property type="entry name" value="DinB/YfiT-like putative metalloenzymes"/>
    <property type="match status" value="1"/>
</dbReference>
<dbReference type="InterPro" id="IPR024775">
    <property type="entry name" value="DinB-like"/>
</dbReference>
<keyword evidence="2" id="KW-0489">Methyltransferase</keyword>
<dbReference type="Gene3D" id="3.40.50.150">
    <property type="entry name" value="Vaccinia Virus protein VP39"/>
    <property type="match status" value="1"/>
</dbReference>
<evidence type="ECO:0000313" key="2">
    <source>
        <dbReference type="EMBL" id="MFC5179568.1"/>
    </source>
</evidence>
<dbReference type="Pfam" id="PF13489">
    <property type="entry name" value="Methyltransf_23"/>
    <property type="match status" value="1"/>
</dbReference>
<comment type="caution">
    <text evidence="2">The sequence shown here is derived from an EMBL/GenBank/DDBJ whole genome shotgun (WGS) entry which is preliminary data.</text>
</comment>
<reference evidence="3" key="1">
    <citation type="journal article" date="2019" name="Int. J. Syst. Evol. Microbiol.">
        <title>The Global Catalogue of Microorganisms (GCM) 10K type strain sequencing project: providing services to taxonomists for standard genome sequencing and annotation.</title>
        <authorList>
            <consortium name="The Broad Institute Genomics Platform"/>
            <consortium name="The Broad Institute Genome Sequencing Center for Infectious Disease"/>
            <person name="Wu L."/>
            <person name="Ma J."/>
        </authorList>
    </citation>
    <scope>NUCLEOTIDE SEQUENCE [LARGE SCALE GENOMIC DNA]</scope>
    <source>
        <strain evidence="3">DFY41</strain>
    </source>
</reference>
<dbReference type="RefSeq" id="WP_378593853.1">
    <property type="nucleotide sequence ID" value="NZ_JBHSKD010000029.1"/>
</dbReference>
<dbReference type="Gene3D" id="1.20.120.450">
    <property type="entry name" value="dinb family like domain"/>
    <property type="match status" value="1"/>
</dbReference>
<sequence length="381" mass="41578">MPIEPDTKDWTWTLERACPECGFDAPALDLARVPDALRDNATLWEVVLGTDDAAVRPSPHVWSPLEYACHVRDVNRVFAGRVRQMLEDDGPTFANWDQDETAETDDYGSQDPATVAAEVVAAAEEVAQVYEGVGGDQWQRRGTRSNGDVFTVDTLARYHLHDVVHHAHDVSHVTKRVTVASYDAWAQEYAAGTAEMPGSVRDAVASFAARLPAGARVLEVGSAAGRDAEALEQAGLSVRRTDITPAFVAMLRAAGHDDAAVVDPLTDDLTDPTRDAPYDGVWASASLLHVRREDLPDVLVRLAGAVRPGGVLRLAVKEGDGARFSTHGHVGAPRHFTFWREDGLRAVLEEAGWEVAEVEHASGERDDWLDVTALRREDRGR</sequence>
<dbReference type="SUPFAM" id="SSF53335">
    <property type="entry name" value="S-adenosyl-L-methionine-dependent methyltransferases"/>
    <property type="match status" value="1"/>
</dbReference>
<dbReference type="Pfam" id="PF12867">
    <property type="entry name" value="DinB_2"/>
    <property type="match status" value="1"/>
</dbReference>
<dbReference type="PANTHER" id="PTHR43861:SF1">
    <property type="entry name" value="TRANS-ACONITATE 2-METHYLTRANSFERASE"/>
    <property type="match status" value="1"/>
</dbReference>
<proteinExistence type="predicted"/>
<keyword evidence="3" id="KW-1185">Reference proteome</keyword>
<dbReference type="EC" id="2.1.1.222" evidence="2"/>
<gene>
    <name evidence="2" type="ORF">ACFPGP_23045</name>
</gene>
<dbReference type="PANTHER" id="PTHR43861">
    <property type="entry name" value="TRANS-ACONITATE 2-METHYLTRANSFERASE-RELATED"/>
    <property type="match status" value="1"/>
</dbReference>
<accession>A0ABW0BQS0</accession>
<name>A0ABW0BQS0_9ACTN</name>
<dbReference type="CDD" id="cd02440">
    <property type="entry name" value="AdoMet_MTases"/>
    <property type="match status" value="1"/>
</dbReference>